<evidence type="ECO:0000256" key="2">
    <source>
        <dbReference type="ARBA" id="ARBA00022694"/>
    </source>
</evidence>
<comment type="catalytic activity">
    <reaction evidence="4">
        <text>uridine(38/39/40) in tRNA = pseudouridine(38/39/40) in tRNA</text>
        <dbReference type="Rhea" id="RHEA:22376"/>
        <dbReference type="Rhea" id="RHEA-COMP:10085"/>
        <dbReference type="Rhea" id="RHEA-COMP:10087"/>
        <dbReference type="ChEBI" id="CHEBI:65314"/>
        <dbReference type="ChEBI" id="CHEBI:65315"/>
        <dbReference type="EC" id="5.4.99.12"/>
    </reaction>
</comment>
<dbReference type="PANTHER" id="PTHR11142">
    <property type="entry name" value="PSEUDOURIDYLATE SYNTHASE"/>
    <property type="match status" value="1"/>
</dbReference>
<dbReference type="AlphaFoldDB" id="A0AAQ4ECQ1"/>
<dbReference type="PANTHER" id="PTHR11142:SF4">
    <property type="entry name" value="PSEUDOURIDYLATE SYNTHASE 1 HOMOLOG"/>
    <property type="match status" value="1"/>
</dbReference>
<dbReference type="SUPFAM" id="SSF55120">
    <property type="entry name" value="Pseudouridine synthase"/>
    <property type="match status" value="1"/>
</dbReference>
<evidence type="ECO:0000313" key="7">
    <source>
        <dbReference type="Proteomes" id="UP001321473"/>
    </source>
</evidence>
<organism evidence="6 7">
    <name type="scientific">Amblyomma americanum</name>
    <name type="common">Lone star tick</name>
    <dbReference type="NCBI Taxonomy" id="6943"/>
    <lineage>
        <taxon>Eukaryota</taxon>
        <taxon>Metazoa</taxon>
        <taxon>Ecdysozoa</taxon>
        <taxon>Arthropoda</taxon>
        <taxon>Chelicerata</taxon>
        <taxon>Arachnida</taxon>
        <taxon>Acari</taxon>
        <taxon>Parasitiformes</taxon>
        <taxon>Ixodida</taxon>
        <taxon>Ixodoidea</taxon>
        <taxon>Ixodidae</taxon>
        <taxon>Amblyomminae</taxon>
        <taxon>Amblyomma</taxon>
    </lineage>
</organism>
<comment type="caution">
    <text evidence="6">The sequence shown here is derived from an EMBL/GenBank/DDBJ whole genome shotgun (WGS) entry which is preliminary data.</text>
</comment>
<gene>
    <name evidence="6" type="ORF">V5799_024236</name>
</gene>
<evidence type="ECO:0000313" key="6">
    <source>
        <dbReference type="EMBL" id="KAK8772521.1"/>
    </source>
</evidence>
<feature type="domain" description="Pseudouridine synthase I TruA alpha/beta" evidence="5">
    <location>
        <begin position="15"/>
        <end position="104"/>
    </location>
</feature>
<comment type="similarity">
    <text evidence="1 4">Belongs to the tRNA pseudouridine synthase TruA family.</text>
</comment>
<protein>
    <recommendedName>
        <fullName evidence="4">tRNA pseudouridine synthase</fullName>
        <ecNumber evidence="4">5.4.99.12</ecNumber>
    </recommendedName>
</protein>
<proteinExistence type="inferred from homology"/>
<keyword evidence="3 4" id="KW-0413">Isomerase</keyword>
<evidence type="ECO:0000256" key="3">
    <source>
        <dbReference type="ARBA" id="ARBA00023235"/>
    </source>
</evidence>
<dbReference type="GO" id="GO:0031119">
    <property type="term" value="P:tRNA pseudouridine synthesis"/>
    <property type="evidence" value="ECO:0007669"/>
    <property type="project" value="TreeGrafter"/>
</dbReference>
<accession>A0AAQ4ECQ1</accession>
<dbReference type="GO" id="GO:0160147">
    <property type="term" value="F:tRNA pseudouridine(38-40) synthase activity"/>
    <property type="evidence" value="ECO:0007669"/>
    <property type="project" value="UniProtKB-EC"/>
</dbReference>
<dbReference type="InterPro" id="IPR020097">
    <property type="entry name" value="PsdUridine_synth_TruA_a/b_dom"/>
</dbReference>
<name>A0AAQ4ECQ1_AMBAM</name>
<dbReference type="InterPro" id="IPR020103">
    <property type="entry name" value="PsdUridine_synth_cat_dom_sf"/>
</dbReference>
<dbReference type="Proteomes" id="UP001321473">
    <property type="component" value="Unassembled WGS sequence"/>
</dbReference>
<sequence>MREEIELRLQANTTRKSQDPSAMRFIISIECGQPFMQGNLEFLQIYIKGQSFMLHQIRKMVGLVIAIMRGHTDQSIIRRAWGPERLDIPIAPALGLMLEHVHYDRYNRRYGGDGLHEPLCWEAKQELIQAFKEKYIFPTIVNTEQDDKSMLNWMENLPLHSYDVRDPGPPTFDDAELCDIARSDDDGPDGNFLE</sequence>
<reference evidence="6 7" key="1">
    <citation type="journal article" date="2023" name="Arcadia Sci">
        <title>De novo assembly of a long-read Amblyomma americanum tick genome.</title>
        <authorList>
            <person name="Chou S."/>
            <person name="Poskanzer K.E."/>
            <person name="Rollins M."/>
            <person name="Thuy-Boun P.S."/>
        </authorList>
    </citation>
    <scope>NUCLEOTIDE SEQUENCE [LARGE SCALE GENOMIC DNA]</scope>
    <source>
        <strain evidence="6">F_SG_1</strain>
        <tissue evidence="6">Salivary glands</tissue>
    </source>
</reference>
<dbReference type="Gene3D" id="3.30.70.660">
    <property type="entry name" value="Pseudouridine synthase I, catalytic domain, C-terminal subdomain"/>
    <property type="match status" value="1"/>
</dbReference>
<dbReference type="GO" id="GO:0003723">
    <property type="term" value="F:RNA binding"/>
    <property type="evidence" value="ECO:0007669"/>
    <property type="project" value="InterPro"/>
</dbReference>
<evidence type="ECO:0000256" key="4">
    <source>
        <dbReference type="RuleBase" id="RU003792"/>
    </source>
</evidence>
<keyword evidence="7" id="KW-1185">Reference proteome</keyword>
<keyword evidence="2 4" id="KW-0819">tRNA processing</keyword>
<dbReference type="EMBL" id="JARKHS020018175">
    <property type="protein sequence ID" value="KAK8772521.1"/>
    <property type="molecule type" value="Genomic_DNA"/>
</dbReference>
<dbReference type="GO" id="GO:0005634">
    <property type="term" value="C:nucleus"/>
    <property type="evidence" value="ECO:0007669"/>
    <property type="project" value="TreeGrafter"/>
</dbReference>
<evidence type="ECO:0000256" key="1">
    <source>
        <dbReference type="ARBA" id="ARBA00009375"/>
    </source>
</evidence>
<dbReference type="InterPro" id="IPR001406">
    <property type="entry name" value="PsdUridine_synth_TruA"/>
</dbReference>
<dbReference type="EC" id="5.4.99.12" evidence="4"/>
<evidence type="ECO:0000259" key="5">
    <source>
        <dbReference type="Pfam" id="PF01416"/>
    </source>
</evidence>
<dbReference type="InterPro" id="IPR020095">
    <property type="entry name" value="PsdUridine_synth_TruA_C"/>
</dbReference>
<dbReference type="Pfam" id="PF01416">
    <property type="entry name" value="PseudoU_synth_1"/>
    <property type="match status" value="1"/>
</dbReference>
<dbReference type="FunFam" id="3.30.70.660:FF:000002">
    <property type="entry name" value="tRNA pseudouridine synthase"/>
    <property type="match status" value="1"/>
</dbReference>
<dbReference type="GO" id="GO:1990481">
    <property type="term" value="P:mRNA pseudouridine synthesis"/>
    <property type="evidence" value="ECO:0007669"/>
    <property type="project" value="TreeGrafter"/>
</dbReference>